<organism evidence="1 2">
    <name type="scientific">Avena sativa</name>
    <name type="common">Oat</name>
    <dbReference type="NCBI Taxonomy" id="4498"/>
    <lineage>
        <taxon>Eukaryota</taxon>
        <taxon>Viridiplantae</taxon>
        <taxon>Streptophyta</taxon>
        <taxon>Embryophyta</taxon>
        <taxon>Tracheophyta</taxon>
        <taxon>Spermatophyta</taxon>
        <taxon>Magnoliopsida</taxon>
        <taxon>Liliopsida</taxon>
        <taxon>Poales</taxon>
        <taxon>Poaceae</taxon>
        <taxon>BOP clade</taxon>
        <taxon>Pooideae</taxon>
        <taxon>Poodae</taxon>
        <taxon>Poeae</taxon>
        <taxon>Poeae Chloroplast Group 1 (Aveneae type)</taxon>
        <taxon>Aveninae</taxon>
        <taxon>Avena</taxon>
    </lineage>
</organism>
<evidence type="ECO:0000313" key="1">
    <source>
        <dbReference type="EnsemblPlants" id="AVESA.00010b.r2.2CG0319420.1.CDS"/>
    </source>
</evidence>
<dbReference type="EnsemblPlants" id="AVESA.00010b.r2.2CG0319420.1">
    <property type="protein sequence ID" value="AVESA.00010b.r2.2CG0319420.1.CDS"/>
    <property type="gene ID" value="AVESA.00010b.r2.2CG0319420"/>
</dbReference>
<protein>
    <submittedName>
        <fullName evidence="1">Uncharacterized protein</fullName>
    </submittedName>
</protein>
<name>A0ACD5UUW2_AVESA</name>
<proteinExistence type="predicted"/>
<evidence type="ECO:0000313" key="2">
    <source>
        <dbReference type="Proteomes" id="UP001732700"/>
    </source>
</evidence>
<sequence length="335" mass="36820">MAYILLSGFVLPLVLQSSLVLCNPPELKVGFYQYTCPYVEVIIRDEMTKIISHVPSLAGPLLRMHFHDCFVNGCDASILLDSLPGLPSEKESIPNLSLRGFGTIDLVKAKLEQACPGVVSCADILALVARDVVLLTHGPFWDVPTGRRDGMRSVKDDALNNLPPPFFDATRNLFQFFIPKGLDAKDQVVLLGGHTLGTSHCSSFSDRLYNFSGTLMPDPSLDRQYVPRLKTKCAQGDTRTLVEMDPGSFRTFDASYYRVIAKGRALFTSDETLMLDPFARDYVLRQAGVAAAGGYPAEFFADFAASMVKMGSVQVLTGARGQVRRRCAAVNPMYM</sequence>
<accession>A0ACD5UUW2</accession>
<dbReference type="Proteomes" id="UP001732700">
    <property type="component" value="Chromosome 2C"/>
</dbReference>
<reference evidence="1" key="2">
    <citation type="submission" date="2025-09" db="UniProtKB">
        <authorList>
            <consortium name="EnsemblPlants"/>
        </authorList>
    </citation>
    <scope>IDENTIFICATION</scope>
</reference>
<keyword evidence="2" id="KW-1185">Reference proteome</keyword>
<reference evidence="1" key="1">
    <citation type="submission" date="2021-05" db="EMBL/GenBank/DDBJ databases">
        <authorList>
            <person name="Scholz U."/>
            <person name="Mascher M."/>
            <person name="Fiebig A."/>
        </authorList>
    </citation>
    <scope>NUCLEOTIDE SEQUENCE [LARGE SCALE GENOMIC DNA]</scope>
</reference>